<keyword evidence="3" id="KW-1185">Reference proteome</keyword>
<accession>A0A835XU59</accession>
<name>A0A835XU59_9CHLO</name>
<proteinExistence type="predicted"/>
<evidence type="ECO:0000313" key="2">
    <source>
        <dbReference type="EMBL" id="KAG2489083.1"/>
    </source>
</evidence>
<reference evidence="2" key="1">
    <citation type="journal article" date="2020" name="bioRxiv">
        <title>Comparative genomics of Chlamydomonas.</title>
        <authorList>
            <person name="Craig R.J."/>
            <person name="Hasan A.R."/>
            <person name="Ness R.W."/>
            <person name="Keightley P.D."/>
        </authorList>
    </citation>
    <scope>NUCLEOTIDE SEQUENCE</scope>
    <source>
        <strain evidence="2">CCAP 11/70</strain>
    </source>
</reference>
<evidence type="ECO:0000256" key="1">
    <source>
        <dbReference type="SAM" id="MobiDB-lite"/>
    </source>
</evidence>
<dbReference type="AlphaFoldDB" id="A0A835XU59"/>
<gene>
    <name evidence="2" type="ORF">HYH03_012309</name>
</gene>
<dbReference type="EMBL" id="JAEHOE010000076">
    <property type="protein sequence ID" value="KAG2489083.1"/>
    <property type="molecule type" value="Genomic_DNA"/>
</dbReference>
<protein>
    <submittedName>
        <fullName evidence="2">Uncharacterized protein</fullName>
    </submittedName>
</protein>
<feature type="region of interest" description="Disordered" evidence="1">
    <location>
        <begin position="1"/>
        <end position="23"/>
    </location>
</feature>
<evidence type="ECO:0000313" key="3">
    <source>
        <dbReference type="Proteomes" id="UP000612055"/>
    </source>
</evidence>
<sequence>MVPWLGGPEALPPPPGDGSVAWATRGPAAAAPVMVPWLGATRGPAAAAPVMCPWLGRPEALPPPPRVMVPWLGDQRPCRRRPVMVRGWAARGPAAAAPVDGSVAWATMVRDDVAAAPGPAETD</sequence>
<dbReference type="Proteomes" id="UP000612055">
    <property type="component" value="Unassembled WGS sequence"/>
</dbReference>
<organism evidence="2 3">
    <name type="scientific">Edaphochlamys debaryana</name>
    <dbReference type="NCBI Taxonomy" id="47281"/>
    <lineage>
        <taxon>Eukaryota</taxon>
        <taxon>Viridiplantae</taxon>
        <taxon>Chlorophyta</taxon>
        <taxon>core chlorophytes</taxon>
        <taxon>Chlorophyceae</taxon>
        <taxon>CS clade</taxon>
        <taxon>Chlamydomonadales</taxon>
        <taxon>Chlamydomonadales incertae sedis</taxon>
        <taxon>Edaphochlamys</taxon>
    </lineage>
</organism>
<comment type="caution">
    <text evidence="2">The sequence shown here is derived from an EMBL/GenBank/DDBJ whole genome shotgun (WGS) entry which is preliminary data.</text>
</comment>